<evidence type="ECO:0000313" key="2">
    <source>
        <dbReference type="Proteomes" id="UP001162162"/>
    </source>
</evidence>
<keyword evidence="2" id="KW-1185">Reference proteome</keyword>
<gene>
    <name evidence="1" type="ORF">NQ318_006296</name>
</gene>
<sequence length="104" mass="11996">MLNNVLREFTNRTIKCIEREILFTFYAKNFEELATPELPAAANAPANADHYMYYRIALYVHGKLVTYSDNSTKEEHLVAMIVTFACEFLIPSMTNLRDLISQIT</sequence>
<evidence type="ECO:0000313" key="1">
    <source>
        <dbReference type="EMBL" id="KAJ8956020.1"/>
    </source>
</evidence>
<dbReference type="AlphaFoldDB" id="A0AAV8YWH1"/>
<name>A0AAV8YWH1_9CUCU</name>
<dbReference type="EMBL" id="JAPWTK010000034">
    <property type="protein sequence ID" value="KAJ8956020.1"/>
    <property type="molecule type" value="Genomic_DNA"/>
</dbReference>
<comment type="caution">
    <text evidence="1">The sequence shown here is derived from an EMBL/GenBank/DDBJ whole genome shotgun (WGS) entry which is preliminary data.</text>
</comment>
<reference evidence="1" key="1">
    <citation type="journal article" date="2023" name="Insect Mol. Biol.">
        <title>Genome sequencing provides insights into the evolution of gene families encoding plant cell wall-degrading enzymes in longhorned beetles.</title>
        <authorList>
            <person name="Shin N.R."/>
            <person name="Okamura Y."/>
            <person name="Kirsch R."/>
            <person name="Pauchet Y."/>
        </authorList>
    </citation>
    <scope>NUCLEOTIDE SEQUENCE</scope>
    <source>
        <strain evidence="1">AMC_N1</strain>
    </source>
</reference>
<accession>A0AAV8YWH1</accession>
<proteinExistence type="predicted"/>
<organism evidence="1 2">
    <name type="scientific">Aromia moschata</name>
    <dbReference type="NCBI Taxonomy" id="1265417"/>
    <lineage>
        <taxon>Eukaryota</taxon>
        <taxon>Metazoa</taxon>
        <taxon>Ecdysozoa</taxon>
        <taxon>Arthropoda</taxon>
        <taxon>Hexapoda</taxon>
        <taxon>Insecta</taxon>
        <taxon>Pterygota</taxon>
        <taxon>Neoptera</taxon>
        <taxon>Endopterygota</taxon>
        <taxon>Coleoptera</taxon>
        <taxon>Polyphaga</taxon>
        <taxon>Cucujiformia</taxon>
        <taxon>Chrysomeloidea</taxon>
        <taxon>Cerambycidae</taxon>
        <taxon>Cerambycinae</taxon>
        <taxon>Callichromatini</taxon>
        <taxon>Aromia</taxon>
    </lineage>
</organism>
<protein>
    <submittedName>
        <fullName evidence="1">Uncharacterized protein</fullName>
    </submittedName>
</protein>
<dbReference type="Proteomes" id="UP001162162">
    <property type="component" value="Unassembled WGS sequence"/>
</dbReference>